<dbReference type="PANTHER" id="PTHR10996:SF178">
    <property type="entry name" value="2-HYDROXYACID DEHYDROGENASE YGL185C-RELATED"/>
    <property type="match status" value="1"/>
</dbReference>
<keyword evidence="1" id="KW-0521">NADP</keyword>
<dbReference type="InterPro" id="IPR050223">
    <property type="entry name" value="D-isomer_2-hydroxyacid_DH"/>
</dbReference>
<comment type="caution">
    <text evidence="7">The sequence shown here is derived from an EMBL/GenBank/DDBJ whole genome shotgun (WGS) entry which is preliminary data.</text>
</comment>
<dbReference type="GO" id="GO:0030267">
    <property type="term" value="F:glyoxylate reductase (NADPH) activity"/>
    <property type="evidence" value="ECO:0007669"/>
    <property type="project" value="TreeGrafter"/>
</dbReference>
<dbReference type="InterPro" id="IPR006139">
    <property type="entry name" value="D-isomer_2_OHA_DH_cat_dom"/>
</dbReference>
<evidence type="ECO:0000313" key="7">
    <source>
        <dbReference type="EMBL" id="RGP38652.1"/>
    </source>
</evidence>
<dbReference type="PANTHER" id="PTHR10996">
    <property type="entry name" value="2-HYDROXYACID DEHYDROGENASE-RELATED"/>
    <property type="match status" value="1"/>
</dbReference>
<dbReference type="OrthoDB" id="9793626at2"/>
<keyword evidence="8" id="KW-1185">Reference proteome</keyword>
<protein>
    <submittedName>
        <fullName evidence="7">2-hydroxyacid dehydrogenase</fullName>
    </submittedName>
</protein>
<dbReference type="GO" id="GO:0016618">
    <property type="term" value="F:hydroxypyruvate reductase [NAD(P)H] activity"/>
    <property type="evidence" value="ECO:0007669"/>
    <property type="project" value="TreeGrafter"/>
</dbReference>
<feature type="domain" description="D-isomer specific 2-hydroxyacid dehydrogenase catalytic" evidence="5">
    <location>
        <begin position="26"/>
        <end position="315"/>
    </location>
</feature>
<dbReference type="Pfam" id="PF00389">
    <property type="entry name" value="2-Hacid_dh"/>
    <property type="match status" value="1"/>
</dbReference>
<dbReference type="EMBL" id="QWEY01000001">
    <property type="protein sequence ID" value="RGP38652.1"/>
    <property type="molecule type" value="Genomic_DNA"/>
</dbReference>
<evidence type="ECO:0000259" key="6">
    <source>
        <dbReference type="Pfam" id="PF02826"/>
    </source>
</evidence>
<evidence type="ECO:0000259" key="5">
    <source>
        <dbReference type="Pfam" id="PF00389"/>
    </source>
</evidence>
<dbReference type="SUPFAM" id="SSF52283">
    <property type="entry name" value="Formate/glycerate dehydrogenase catalytic domain-like"/>
    <property type="match status" value="1"/>
</dbReference>
<evidence type="ECO:0000256" key="1">
    <source>
        <dbReference type="ARBA" id="ARBA00022857"/>
    </source>
</evidence>
<dbReference type="InterPro" id="IPR006140">
    <property type="entry name" value="D-isomer_DH_NAD-bd"/>
</dbReference>
<keyword evidence="3" id="KW-0520">NAD</keyword>
<gene>
    <name evidence="7" type="ORF">D1012_00515</name>
</gene>
<dbReference type="GO" id="GO:0005829">
    <property type="term" value="C:cytosol"/>
    <property type="evidence" value="ECO:0007669"/>
    <property type="project" value="TreeGrafter"/>
</dbReference>
<reference evidence="7 8" key="1">
    <citation type="submission" date="2018-08" db="EMBL/GenBank/DDBJ databases">
        <title>Flavobacterium tibetense sp. nov., isolated from a wetland YonghuCo on Tibetan Plateau.</title>
        <authorList>
            <person name="Phurbu D."/>
            <person name="Lu H."/>
            <person name="Xing P."/>
        </authorList>
    </citation>
    <scope>NUCLEOTIDE SEQUENCE [LARGE SCALE GENOMIC DNA]</scope>
    <source>
        <strain evidence="7 8">DJC</strain>
    </source>
</reference>
<evidence type="ECO:0000256" key="3">
    <source>
        <dbReference type="ARBA" id="ARBA00023027"/>
    </source>
</evidence>
<evidence type="ECO:0000256" key="4">
    <source>
        <dbReference type="RuleBase" id="RU003719"/>
    </source>
</evidence>
<proteinExistence type="inferred from homology"/>
<name>A0A411Z6L0_9RHOB</name>
<dbReference type="RefSeq" id="WP_118149397.1">
    <property type="nucleotide sequence ID" value="NZ_QWEY01000001.1"/>
</dbReference>
<evidence type="ECO:0000313" key="8">
    <source>
        <dbReference type="Proteomes" id="UP000284547"/>
    </source>
</evidence>
<keyword evidence="2 4" id="KW-0560">Oxidoreductase</keyword>
<comment type="similarity">
    <text evidence="4">Belongs to the D-isomer specific 2-hydroxyacid dehydrogenase family.</text>
</comment>
<dbReference type="GO" id="GO:0051287">
    <property type="term" value="F:NAD binding"/>
    <property type="evidence" value="ECO:0007669"/>
    <property type="project" value="InterPro"/>
</dbReference>
<sequence>MKPDLLVMAPPLPAFLDDLASRYTLHRHDLADIAAQAALLADLGPRIQAVITNGHTPLTAQMIAQMPALQIVSCGSAGYDTLDVAALTARGIPLTNTSDALSDDVADTAMMLTLAAQRGLVAAHAHVTSGDWGRDGPFPLQSSLRGKRLGIVGMGKIGQAILPRAEASGLQVAYFSRTEKPEVDCPFQPDLTALATWADILIVIVAGGTGTMNLIDAAVLRALGPQGTLVNVSRGSVVDEPALIAALRAGDLGHAALDVFWNEPNPDPALTALPNVTLYPHHASGTRETRAAMSQLAVANLDAHFNGQPLLSRVN</sequence>
<dbReference type="Gene3D" id="3.40.50.720">
    <property type="entry name" value="NAD(P)-binding Rossmann-like Domain"/>
    <property type="match status" value="2"/>
</dbReference>
<dbReference type="SUPFAM" id="SSF51735">
    <property type="entry name" value="NAD(P)-binding Rossmann-fold domains"/>
    <property type="match status" value="1"/>
</dbReference>
<dbReference type="Proteomes" id="UP000284547">
    <property type="component" value="Unassembled WGS sequence"/>
</dbReference>
<feature type="domain" description="D-isomer specific 2-hydroxyacid dehydrogenase NAD-binding" evidence="6">
    <location>
        <begin position="110"/>
        <end position="283"/>
    </location>
</feature>
<dbReference type="InterPro" id="IPR036291">
    <property type="entry name" value="NAD(P)-bd_dom_sf"/>
</dbReference>
<evidence type="ECO:0000256" key="2">
    <source>
        <dbReference type="ARBA" id="ARBA00023002"/>
    </source>
</evidence>
<dbReference type="AlphaFoldDB" id="A0A411Z6L0"/>
<organism evidence="7 8">
    <name type="scientific">Pseudotabrizicola alkalilacus</name>
    <dbReference type="NCBI Taxonomy" id="2305252"/>
    <lineage>
        <taxon>Bacteria</taxon>
        <taxon>Pseudomonadati</taxon>
        <taxon>Pseudomonadota</taxon>
        <taxon>Alphaproteobacteria</taxon>
        <taxon>Rhodobacterales</taxon>
        <taxon>Paracoccaceae</taxon>
        <taxon>Pseudotabrizicola</taxon>
    </lineage>
</organism>
<dbReference type="CDD" id="cd12156">
    <property type="entry name" value="HPPR"/>
    <property type="match status" value="1"/>
</dbReference>
<dbReference type="Pfam" id="PF02826">
    <property type="entry name" value="2-Hacid_dh_C"/>
    <property type="match status" value="1"/>
</dbReference>
<accession>A0A411Z6L0</accession>
<dbReference type="FunFam" id="3.40.50.720:FF:000213">
    <property type="entry name" value="Putative 2-hydroxyacid dehydrogenase"/>
    <property type="match status" value="1"/>
</dbReference>